<evidence type="ECO:0000256" key="1">
    <source>
        <dbReference type="SAM" id="SignalP"/>
    </source>
</evidence>
<feature type="chain" id="PRO_5039660687" evidence="1">
    <location>
        <begin position="23"/>
        <end position="189"/>
    </location>
</feature>
<keyword evidence="1" id="KW-0732">Signal</keyword>
<dbReference type="Gene3D" id="1.20.1260.10">
    <property type="match status" value="1"/>
</dbReference>
<reference evidence="3 4" key="1">
    <citation type="submission" date="2016-06" db="EMBL/GenBank/DDBJ databases">
        <authorList>
            <person name="Kjaerup R.B."/>
            <person name="Dalgaard T.S."/>
            <person name="Juul-Madsen H.R."/>
        </authorList>
    </citation>
    <scope>NUCLEOTIDE SEQUENCE [LARGE SCALE GENOMIC DNA]</scope>
    <source>
        <strain evidence="3 4">DSM 43913</strain>
    </source>
</reference>
<gene>
    <name evidence="3" type="ORF">GA0070610_3968</name>
</gene>
<proteinExistence type="predicted"/>
<feature type="signal peptide" evidence="1">
    <location>
        <begin position="1"/>
        <end position="22"/>
    </location>
</feature>
<name>A0A1C5GD72_MICEH</name>
<dbReference type="EMBL" id="LT607733">
    <property type="protein sequence ID" value="SCG17648.1"/>
    <property type="molecule type" value="Genomic_DNA"/>
</dbReference>
<evidence type="ECO:0000313" key="3">
    <source>
        <dbReference type="EMBL" id="SCG17648.1"/>
    </source>
</evidence>
<dbReference type="RefSeq" id="WP_089001356.1">
    <property type="nucleotide sequence ID" value="NZ_JBFAAC010000011.1"/>
</dbReference>
<dbReference type="GeneID" id="95803688"/>
<dbReference type="InterPro" id="IPR005183">
    <property type="entry name" value="DUF305_CopM-like"/>
</dbReference>
<feature type="domain" description="DUF305" evidence="2">
    <location>
        <begin position="43"/>
        <end position="183"/>
    </location>
</feature>
<dbReference type="Pfam" id="PF03713">
    <property type="entry name" value="DUF305"/>
    <property type="match status" value="1"/>
</dbReference>
<sequence length="189" mass="20105">MRRLRTVVLLTALLLVPACAPAPPAPAPTGPAASAGTGLNGLDVVFLATLAAHTEQTLEMVRISRDRITDRKLRTLVAAIEVTETDELATMRGWLRDAGPEAAEAARRHDHDGHGIAAEDMARLRTAPDGEVDRVLLDLLAPHQEAAADLARAQQTVGADPRVRDLAGRVERSRTAEVSLMAGLTPARP</sequence>
<dbReference type="Proteomes" id="UP000198251">
    <property type="component" value="Chromosome I"/>
</dbReference>
<dbReference type="AlphaFoldDB" id="A0A1C5GD72"/>
<evidence type="ECO:0000313" key="4">
    <source>
        <dbReference type="Proteomes" id="UP000198251"/>
    </source>
</evidence>
<dbReference type="InterPro" id="IPR012347">
    <property type="entry name" value="Ferritin-like"/>
</dbReference>
<dbReference type="PANTHER" id="PTHR36933">
    <property type="entry name" value="SLL0788 PROTEIN"/>
    <property type="match status" value="1"/>
</dbReference>
<protein>
    <submittedName>
        <fullName evidence="3">Uncharacterized conserved protein, DUF305 family</fullName>
    </submittedName>
</protein>
<accession>A0A1C5GD72</accession>
<keyword evidence="4" id="KW-1185">Reference proteome</keyword>
<evidence type="ECO:0000259" key="2">
    <source>
        <dbReference type="Pfam" id="PF03713"/>
    </source>
</evidence>
<organism evidence="3 4">
    <name type="scientific">Micromonospora echinofusca</name>
    <dbReference type="NCBI Taxonomy" id="47858"/>
    <lineage>
        <taxon>Bacteria</taxon>
        <taxon>Bacillati</taxon>
        <taxon>Actinomycetota</taxon>
        <taxon>Actinomycetes</taxon>
        <taxon>Micromonosporales</taxon>
        <taxon>Micromonosporaceae</taxon>
        <taxon>Micromonospora</taxon>
    </lineage>
</organism>
<dbReference type="PANTHER" id="PTHR36933:SF1">
    <property type="entry name" value="SLL0788 PROTEIN"/>
    <property type="match status" value="1"/>
</dbReference>